<organism evidence="6 7">
    <name type="scientific">Micromonas commoda (strain RCC299 / NOUM17 / CCMP2709)</name>
    <name type="common">Picoplanktonic green alga</name>
    <dbReference type="NCBI Taxonomy" id="296587"/>
    <lineage>
        <taxon>Eukaryota</taxon>
        <taxon>Viridiplantae</taxon>
        <taxon>Chlorophyta</taxon>
        <taxon>Mamiellophyceae</taxon>
        <taxon>Mamiellales</taxon>
        <taxon>Mamiellaceae</taxon>
        <taxon>Micromonas</taxon>
    </lineage>
</organism>
<dbReference type="STRING" id="296587.C1EE42"/>
<dbReference type="Gene3D" id="3.40.50.10580">
    <property type="entry name" value="ATPase, V1 complex, subunit F"/>
    <property type="match status" value="1"/>
</dbReference>
<proteinExistence type="inferred from homology"/>
<keyword evidence="2 5" id="KW-0813">Transport</keyword>
<name>C1EE42_MICCC</name>
<dbReference type="RefSeq" id="XP_002504910.1">
    <property type="nucleotide sequence ID" value="XM_002504864.1"/>
</dbReference>
<dbReference type="PIRSF" id="PIRSF015945">
    <property type="entry name" value="ATPase_V1_F_euk"/>
    <property type="match status" value="1"/>
</dbReference>
<keyword evidence="4 5" id="KW-0406">Ion transport</keyword>
<dbReference type="Proteomes" id="UP000002009">
    <property type="component" value="Chromosome 11"/>
</dbReference>
<dbReference type="NCBIfam" id="TIGR01101">
    <property type="entry name" value="V_ATP_synt_F"/>
    <property type="match status" value="1"/>
</dbReference>
<dbReference type="InterPro" id="IPR008218">
    <property type="entry name" value="ATPase_V1-cplx_f_g_su"/>
</dbReference>
<dbReference type="KEGG" id="mis:MICPUN_109147"/>
<dbReference type="eggNOG" id="KOG3432">
    <property type="taxonomic scope" value="Eukaryota"/>
</dbReference>
<dbReference type="GeneID" id="8247636"/>
<dbReference type="GO" id="GO:0046961">
    <property type="term" value="F:proton-transporting ATPase activity, rotational mechanism"/>
    <property type="evidence" value="ECO:0007669"/>
    <property type="project" value="InterPro"/>
</dbReference>
<keyword evidence="3 5" id="KW-0375">Hydrogen ion transport</keyword>
<dbReference type="PANTHER" id="PTHR13861:SF2">
    <property type="entry name" value="V-TYPE PROTON ATPASE SUBUNIT F"/>
    <property type="match status" value="1"/>
</dbReference>
<evidence type="ECO:0000313" key="7">
    <source>
        <dbReference type="Proteomes" id="UP000002009"/>
    </source>
</evidence>
<dbReference type="FunFam" id="3.40.50.10580:FF:000004">
    <property type="entry name" value="V-type proton ATPase subunit F"/>
    <property type="match status" value="1"/>
</dbReference>
<keyword evidence="7" id="KW-1185">Reference proteome</keyword>
<comment type="subunit">
    <text evidence="5">V-ATPase is a heteromultimeric enzyme made up of two complexes: the ATP-hydrolytic V1 complex and the proton translocation V0 complex.</text>
</comment>
<evidence type="ECO:0000256" key="5">
    <source>
        <dbReference type="PIRNR" id="PIRNR015945"/>
    </source>
</evidence>
<dbReference type="GO" id="GO:0033180">
    <property type="term" value="C:proton-transporting V-type ATPase, V1 domain"/>
    <property type="evidence" value="ECO:0007669"/>
    <property type="project" value="InterPro"/>
</dbReference>
<dbReference type="PANTHER" id="PTHR13861">
    <property type="entry name" value="VACUOLAR ATP SYNTHASE SUBUNIT F"/>
    <property type="match status" value="1"/>
</dbReference>
<gene>
    <name evidence="6" type="ORF">MICPUN_109147</name>
</gene>
<evidence type="ECO:0000313" key="6">
    <source>
        <dbReference type="EMBL" id="ACO66168.1"/>
    </source>
</evidence>
<comment type="similarity">
    <text evidence="1 5">Belongs to the V-ATPase F subunit family.</text>
</comment>
<dbReference type="SUPFAM" id="SSF159468">
    <property type="entry name" value="AtpF-like"/>
    <property type="match status" value="1"/>
</dbReference>
<sequence length="130" mass="14100">MATEGKGALISVIGDEDTVTGFLLAGVGEVDVRRRTNYLVVGDKTTTKQIEEAFKEMTSREDVAVVLISQFAADSIRYLVNEYDKPIPAVLEIPSKDRPYDATKDSVLQRVHHLMGAEDAAATTTATGAR</sequence>
<reference evidence="6 7" key="1">
    <citation type="journal article" date="2009" name="Science">
        <title>Green evolution and dynamic adaptations revealed by genomes of the marine picoeukaryotes Micromonas.</title>
        <authorList>
            <person name="Worden A.Z."/>
            <person name="Lee J.H."/>
            <person name="Mock T."/>
            <person name="Rouze P."/>
            <person name="Simmons M.P."/>
            <person name="Aerts A.L."/>
            <person name="Allen A.E."/>
            <person name="Cuvelier M.L."/>
            <person name="Derelle E."/>
            <person name="Everett M.V."/>
            <person name="Foulon E."/>
            <person name="Grimwood J."/>
            <person name="Gundlach H."/>
            <person name="Henrissat B."/>
            <person name="Napoli C."/>
            <person name="McDonald S.M."/>
            <person name="Parker M.S."/>
            <person name="Rombauts S."/>
            <person name="Salamov A."/>
            <person name="Von Dassow P."/>
            <person name="Badger J.H."/>
            <person name="Coutinho P.M."/>
            <person name="Demir E."/>
            <person name="Dubchak I."/>
            <person name="Gentemann C."/>
            <person name="Eikrem W."/>
            <person name="Gready J.E."/>
            <person name="John U."/>
            <person name="Lanier W."/>
            <person name="Lindquist E.A."/>
            <person name="Lucas S."/>
            <person name="Mayer K.F."/>
            <person name="Moreau H."/>
            <person name="Not F."/>
            <person name="Otillar R."/>
            <person name="Panaud O."/>
            <person name="Pangilinan J."/>
            <person name="Paulsen I."/>
            <person name="Piegu B."/>
            <person name="Poliakov A."/>
            <person name="Robbens S."/>
            <person name="Schmutz J."/>
            <person name="Toulza E."/>
            <person name="Wyss T."/>
            <person name="Zelensky A."/>
            <person name="Zhou K."/>
            <person name="Armbrust E.V."/>
            <person name="Bhattacharya D."/>
            <person name="Goodenough U.W."/>
            <person name="Van de Peer Y."/>
            <person name="Grigoriev I.V."/>
        </authorList>
    </citation>
    <scope>NUCLEOTIDE SEQUENCE [LARGE SCALE GENOMIC DNA]</scope>
    <source>
        <strain evidence="7">RCC299 / NOUM17</strain>
    </source>
</reference>
<evidence type="ECO:0000256" key="2">
    <source>
        <dbReference type="ARBA" id="ARBA00022448"/>
    </source>
</evidence>
<dbReference type="AlphaFoldDB" id="C1EE42"/>
<evidence type="ECO:0000256" key="1">
    <source>
        <dbReference type="ARBA" id="ARBA00010148"/>
    </source>
</evidence>
<dbReference type="InterPro" id="IPR036906">
    <property type="entry name" value="ATPase_V1_fsu_sf"/>
</dbReference>
<comment type="function">
    <text evidence="5">Subunit of the V1 complex of vacuolar(H+)-ATPase (V-ATPase), a multisubunit enzyme composed of a peripheral complex (V1) that hydrolyzes ATP and a membrane integral complex (V0) that translocates protons. V-ATPase is responsible for acidifying and maintaining the pH of intracellular compartments.</text>
</comment>
<accession>C1EE42</accession>
<dbReference type="InterPro" id="IPR005772">
    <property type="entry name" value="ATPase_V1-cplx_fsu_euk"/>
</dbReference>
<dbReference type="FunCoup" id="C1EE42">
    <property type="interactions" value="1739"/>
</dbReference>
<protein>
    <recommendedName>
        <fullName evidence="5">V-type proton ATPase subunit F</fullName>
    </recommendedName>
</protein>
<dbReference type="InParanoid" id="C1EE42"/>
<evidence type="ECO:0000256" key="4">
    <source>
        <dbReference type="ARBA" id="ARBA00023065"/>
    </source>
</evidence>
<dbReference type="OMA" id="IIICQHI"/>
<dbReference type="OrthoDB" id="10261947at2759"/>
<dbReference type="Pfam" id="PF01990">
    <property type="entry name" value="ATP-synt_F"/>
    <property type="match status" value="1"/>
</dbReference>
<evidence type="ECO:0000256" key="3">
    <source>
        <dbReference type="ARBA" id="ARBA00022781"/>
    </source>
</evidence>
<dbReference type="EMBL" id="CP001330">
    <property type="protein sequence ID" value="ACO66168.1"/>
    <property type="molecule type" value="Genomic_DNA"/>
</dbReference>